<evidence type="ECO:0000256" key="2">
    <source>
        <dbReference type="ARBA" id="ARBA00022670"/>
    </source>
</evidence>
<evidence type="ECO:0000256" key="5">
    <source>
        <dbReference type="PROSITE-ProRule" id="PRU01240"/>
    </source>
</evidence>
<feature type="active site" description="Charge relay system" evidence="5">
    <location>
        <position position="325"/>
    </location>
</feature>
<dbReference type="Pfam" id="PF00082">
    <property type="entry name" value="Peptidase_S8"/>
    <property type="match status" value="1"/>
</dbReference>
<evidence type="ECO:0000256" key="3">
    <source>
        <dbReference type="ARBA" id="ARBA00022801"/>
    </source>
</evidence>
<keyword evidence="9" id="KW-1185">Reference proteome</keyword>
<protein>
    <recommendedName>
        <fullName evidence="7">Peptidase S8/S53 domain-containing protein</fullName>
    </recommendedName>
</protein>
<dbReference type="InterPro" id="IPR036852">
    <property type="entry name" value="Peptidase_S8/S53_dom_sf"/>
</dbReference>
<dbReference type="PRINTS" id="PR00723">
    <property type="entry name" value="SUBTILISIN"/>
</dbReference>
<evidence type="ECO:0000256" key="1">
    <source>
        <dbReference type="ARBA" id="ARBA00011073"/>
    </source>
</evidence>
<dbReference type="EMBL" id="BOON01000014">
    <property type="protein sequence ID" value="GII21849.1"/>
    <property type="molecule type" value="Genomic_DNA"/>
</dbReference>
<feature type="region of interest" description="Disordered" evidence="6">
    <location>
        <begin position="44"/>
        <end position="65"/>
    </location>
</feature>
<dbReference type="Gene3D" id="3.40.50.200">
    <property type="entry name" value="Peptidase S8/S53 domain"/>
    <property type="match status" value="1"/>
</dbReference>
<dbReference type="GO" id="GO:0006508">
    <property type="term" value="P:proteolysis"/>
    <property type="evidence" value="ECO:0007669"/>
    <property type="project" value="UniProtKB-KW"/>
</dbReference>
<accession>A0A8J3T8M1</accession>
<dbReference type="InterPro" id="IPR000209">
    <property type="entry name" value="Peptidase_S8/S53_dom"/>
</dbReference>
<evidence type="ECO:0000256" key="4">
    <source>
        <dbReference type="ARBA" id="ARBA00022825"/>
    </source>
</evidence>
<feature type="active site" description="Charge relay system" evidence="5">
    <location>
        <position position="99"/>
    </location>
</feature>
<keyword evidence="3 5" id="KW-0378">Hydrolase</keyword>
<proteinExistence type="inferred from homology"/>
<keyword evidence="2 5" id="KW-0645">Protease</keyword>
<dbReference type="GO" id="GO:0004252">
    <property type="term" value="F:serine-type endopeptidase activity"/>
    <property type="evidence" value="ECO:0007669"/>
    <property type="project" value="UniProtKB-UniRule"/>
</dbReference>
<feature type="active site" description="Charge relay system" evidence="5">
    <location>
        <position position="136"/>
    </location>
</feature>
<sequence length="518" mass="53799">MSRDGTRAARRGRWLATIGALAVVAAPAVPGGLPAPPAALAGAVQTAHPPSARPPFDGGGWQSTDWSSTATATKVSDIAAMIGAPSGSDGSGVGVALIDTGVVQVPGLPAAQVVNGPDLSFESQGDTVRYLDTFGHGTHMAGIIIGDDPASGFRGLAPKAKLTSVKVGTAHGAVDVSQMIAAVDWVVAHRNDDPANPIRVINLAYGSNSSQPALVDPLTYAVENAWRNGIVVVVAGGNGSTRSSNLSNPAYDPFVLSVGSASTKGTRDYADDELSLFSSVSNLRNVDLLAPGESIVSLRDPGSSIDTAFPIARVGDRLFKGTGSSQATAVVSGAVALLLQNRPDLTPDQVKALLKASATPLTKGKAATMRLGELNLAAALSRSTPSGTQAAMRSMGLGSLEMSRGSLHVSRNGLPLVGEVSLFGPFNVADWTYRSAARTAWNGGVWMGYRMAGDGWTGSSWASRTWASAAWPGRPWAGASAWADDDWSKHYWTGTYWAGTYWAGTYWAGDKWSSKHWK</sequence>
<dbReference type="RefSeq" id="WP_168117254.1">
    <property type="nucleotide sequence ID" value="NZ_BOON01000014.1"/>
</dbReference>
<gene>
    <name evidence="8" type="ORF">Pme01_14460</name>
</gene>
<evidence type="ECO:0000313" key="8">
    <source>
        <dbReference type="EMBL" id="GII21849.1"/>
    </source>
</evidence>
<evidence type="ECO:0000256" key="6">
    <source>
        <dbReference type="SAM" id="MobiDB-lite"/>
    </source>
</evidence>
<name>A0A8J3T8M1_9ACTN</name>
<comment type="caution">
    <text evidence="8">The sequence shown here is derived from an EMBL/GenBank/DDBJ whole genome shotgun (WGS) entry which is preliminary data.</text>
</comment>
<dbReference type="InterPro" id="IPR015500">
    <property type="entry name" value="Peptidase_S8_subtilisin-rel"/>
</dbReference>
<comment type="similarity">
    <text evidence="1 5">Belongs to the peptidase S8 family.</text>
</comment>
<dbReference type="SUPFAM" id="SSF52743">
    <property type="entry name" value="Subtilisin-like"/>
    <property type="match status" value="1"/>
</dbReference>
<reference evidence="8" key="1">
    <citation type="submission" date="2021-01" db="EMBL/GenBank/DDBJ databases">
        <title>Whole genome shotgun sequence of Planosporangium mesophilum NBRC 109066.</title>
        <authorList>
            <person name="Komaki H."/>
            <person name="Tamura T."/>
        </authorList>
    </citation>
    <scope>NUCLEOTIDE SEQUENCE</scope>
    <source>
        <strain evidence="8">NBRC 109066</strain>
    </source>
</reference>
<dbReference type="PROSITE" id="PS51892">
    <property type="entry name" value="SUBTILASE"/>
    <property type="match status" value="1"/>
</dbReference>
<dbReference type="PANTHER" id="PTHR43806">
    <property type="entry name" value="PEPTIDASE S8"/>
    <property type="match status" value="1"/>
</dbReference>
<dbReference type="Proteomes" id="UP000599074">
    <property type="component" value="Unassembled WGS sequence"/>
</dbReference>
<dbReference type="AlphaFoldDB" id="A0A8J3T8M1"/>
<organism evidence="8 9">
    <name type="scientific">Planosporangium mesophilum</name>
    <dbReference type="NCBI Taxonomy" id="689768"/>
    <lineage>
        <taxon>Bacteria</taxon>
        <taxon>Bacillati</taxon>
        <taxon>Actinomycetota</taxon>
        <taxon>Actinomycetes</taxon>
        <taxon>Micromonosporales</taxon>
        <taxon>Micromonosporaceae</taxon>
        <taxon>Planosporangium</taxon>
    </lineage>
</organism>
<keyword evidence="4 5" id="KW-0720">Serine protease</keyword>
<dbReference type="InterPro" id="IPR050131">
    <property type="entry name" value="Peptidase_S8_subtilisin-like"/>
</dbReference>
<feature type="domain" description="Peptidase S8/S53" evidence="7">
    <location>
        <begin position="90"/>
        <end position="362"/>
    </location>
</feature>
<evidence type="ECO:0000259" key="7">
    <source>
        <dbReference type="Pfam" id="PF00082"/>
    </source>
</evidence>
<evidence type="ECO:0000313" key="9">
    <source>
        <dbReference type="Proteomes" id="UP000599074"/>
    </source>
</evidence>
<dbReference type="PANTHER" id="PTHR43806:SF11">
    <property type="entry name" value="CEREVISIN-RELATED"/>
    <property type="match status" value="1"/>
</dbReference>